<keyword evidence="2" id="KW-1185">Reference proteome</keyword>
<dbReference type="RefSeq" id="WP_047212926.1">
    <property type="nucleotide sequence ID" value="NZ_CP011568.3"/>
</dbReference>
<dbReference type="STRING" id="445709.ABW99_03175"/>
<gene>
    <name evidence="1" type="ORF">ABW99_03175</name>
</gene>
<dbReference type="Proteomes" id="UP000036700">
    <property type="component" value="Chromosome"/>
</dbReference>
<evidence type="ECO:0000313" key="1">
    <source>
        <dbReference type="EMBL" id="AKJ67381.1"/>
    </source>
</evidence>
<sequence length="126" mass="14017">MNTILASISPRPRRLVLISLCAAVLGGCAALPPRGAPIQRLPEGAAARLAPKLTPEQSKKLTELDARLLQEQENDIRNRRAWAAYNAALRDAWNANAYYYGGYGPWFGPRYGFGYYYGSSPWGWGW</sequence>
<evidence type="ECO:0000313" key="2">
    <source>
        <dbReference type="Proteomes" id="UP000036700"/>
    </source>
</evidence>
<dbReference type="AlphaFoldDB" id="A0A0G3ERV4"/>
<name>A0A0G3ERV4_9BURK</name>
<accession>A0A0G3ERV4</accession>
<protein>
    <submittedName>
        <fullName evidence="1">Uncharacterized protein</fullName>
    </submittedName>
</protein>
<reference evidence="2" key="1">
    <citation type="submission" date="2015-06" db="EMBL/GenBank/DDBJ databases">
        <authorList>
            <person name="Lim Y.L."/>
            <person name="Ee R."/>
            <person name="Yong D."/>
            <person name="How K.Y."/>
            <person name="Yin W.F."/>
            <person name="Chan K.G."/>
        </authorList>
    </citation>
    <scope>NUCLEOTIDE SEQUENCE [LARGE SCALE GENOMIC DNA]</scope>
    <source>
        <strain evidence="2">DSM 25325</strain>
    </source>
</reference>
<dbReference type="EMBL" id="CP011568">
    <property type="protein sequence ID" value="AKJ67381.1"/>
    <property type="molecule type" value="Genomic_DNA"/>
</dbReference>
<proteinExistence type="predicted"/>
<organism evidence="1 2">
    <name type="scientific">Pandoraea thiooxydans</name>
    <dbReference type="NCBI Taxonomy" id="445709"/>
    <lineage>
        <taxon>Bacteria</taxon>
        <taxon>Pseudomonadati</taxon>
        <taxon>Pseudomonadota</taxon>
        <taxon>Betaproteobacteria</taxon>
        <taxon>Burkholderiales</taxon>
        <taxon>Burkholderiaceae</taxon>
        <taxon>Pandoraea</taxon>
    </lineage>
</organism>
<dbReference type="KEGG" id="ptx:ABW99_03175"/>
<dbReference type="PATRIC" id="fig|445709.3.peg.683"/>